<comment type="caution">
    <text evidence="4">The sequence shown here is derived from an EMBL/GenBank/DDBJ whole genome shotgun (WGS) entry which is preliminary data.</text>
</comment>
<dbReference type="Pfam" id="PF00496">
    <property type="entry name" value="SBP_bac_5"/>
    <property type="match status" value="1"/>
</dbReference>
<comment type="similarity">
    <text evidence="2">Belongs to the bacterial solute-binding protein 5 family.</text>
</comment>
<evidence type="ECO:0000256" key="2">
    <source>
        <dbReference type="ARBA" id="ARBA00005695"/>
    </source>
</evidence>
<dbReference type="GO" id="GO:1904680">
    <property type="term" value="F:peptide transmembrane transporter activity"/>
    <property type="evidence" value="ECO:0007669"/>
    <property type="project" value="TreeGrafter"/>
</dbReference>
<dbReference type="PROSITE" id="PS51318">
    <property type="entry name" value="TAT"/>
    <property type="match status" value="1"/>
</dbReference>
<evidence type="ECO:0000313" key="5">
    <source>
        <dbReference type="Proteomes" id="UP000030960"/>
    </source>
</evidence>
<dbReference type="PATRIC" id="fig|1515334.3.peg.2883"/>
<dbReference type="RefSeq" id="WP_043142738.1">
    <property type="nucleotide sequence ID" value="NZ_JSUQ01000011.1"/>
</dbReference>
<dbReference type="SUPFAM" id="SSF53850">
    <property type="entry name" value="Periplasmic binding protein-like II"/>
    <property type="match status" value="1"/>
</dbReference>
<dbReference type="InterPro" id="IPR039424">
    <property type="entry name" value="SBP_5"/>
</dbReference>
<dbReference type="PIRSF" id="PIRSF002741">
    <property type="entry name" value="MppA"/>
    <property type="match status" value="1"/>
</dbReference>
<dbReference type="PANTHER" id="PTHR30290">
    <property type="entry name" value="PERIPLASMIC BINDING COMPONENT OF ABC TRANSPORTER"/>
    <property type="match status" value="1"/>
</dbReference>
<organism evidence="4 5">
    <name type="scientific">Mameliella alba</name>
    <dbReference type="NCBI Taxonomy" id="561184"/>
    <lineage>
        <taxon>Bacteria</taxon>
        <taxon>Pseudomonadati</taxon>
        <taxon>Pseudomonadota</taxon>
        <taxon>Alphaproteobacteria</taxon>
        <taxon>Rhodobacterales</taxon>
        <taxon>Roseobacteraceae</taxon>
        <taxon>Mameliella</taxon>
    </lineage>
</organism>
<gene>
    <name evidence="4" type="ORF">OA50_02866</name>
</gene>
<accession>A0A0B3S6T3</accession>
<dbReference type="OrthoDB" id="9803988at2"/>
<evidence type="ECO:0000313" key="4">
    <source>
        <dbReference type="EMBL" id="KHQ52391.1"/>
    </source>
</evidence>
<dbReference type="AlphaFoldDB" id="A0A0B3S6T3"/>
<dbReference type="Proteomes" id="UP000030960">
    <property type="component" value="Unassembled WGS sequence"/>
</dbReference>
<evidence type="ECO:0000256" key="1">
    <source>
        <dbReference type="ARBA" id="ARBA00004418"/>
    </source>
</evidence>
<dbReference type="EMBL" id="JSUQ01000011">
    <property type="protein sequence ID" value="KHQ52391.1"/>
    <property type="molecule type" value="Genomic_DNA"/>
</dbReference>
<dbReference type="Gene3D" id="3.40.190.10">
    <property type="entry name" value="Periplasmic binding protein-like II"/>
    <property type="match status" value="1"/>
</dbReference>
<dbReference type="GO" id="GO:0043190">
    <property type="term" value="C:ATP-binding cassette (ABC) transporter complex"/>
    <property type="evidence" value="ECO:0007669"/>
    <property type="project" value="InterPro"/>
</dbReference>
<feature type="domain" description="Solute-binding protein family 5" evidence="3">
    <location>
        <begin position="80"/>
        <end position="425"/>
    </location>
</feature>
<dbReference type="GO" id="GO:0030288">
    <property type="term" value="C:outer membrane-bounded periplasmic space"/>
    <property type="evidence" value="ECO:0007669"/>
    <property type="project" value="UniProtKB-ARBA"/>
</dbReference>
<keyword evidence="5" id="KW-1185">Reference proteome</keyword>
<dbReference type="GO" id="GO:0015833">
    <property type="term" value="P:peptide transport"/>
    <property type="evidence" value="ECO:0007669"/>
    <property type="project" value="TreeGrafter"/>
</dbReference>
<dbReference type="InterPro" id="IPR000914">
    <property type="entry name" value="SBP_5_dom"/>
</dbReference>
<dbReference type="InterPro" id="IPR006311">
    <property type="entry name" value="TAT_signal"/>
</dbReference>
<reference evidence="4 5" key="1">
    <citation type="submission" date="2014-10" db="EMBL/GenBank/DDBJ databases">
        <title>Genome sequence of Ponticoccus sp. strain UMTAT08 isolated from clonal culture of toxic dinoflagellate Alexandrium tamiyavanichii.</title>
        <authorList>
            <person name="Gan H.Y."/>
            <person name="Muhd D.-D."/>
            <person name="Mohd Noor M.E."/>
            <person name="Yeong Y.S."/>
            <person name="Usup G."/>
        </authorList>
    </citation>
    <scope>NUCLEOTIDE SEQUENCE [LARGE SCALE GENOMIC DNA]</scope>
    <source>
        <strain evidence="4 5">UMTAT08</strain>
    </source>
</reference>
<comment type="subcellular location">
    <subcellularLocation>
        <location evidence="1">Periplasm</location>
    </subcellularLocation>
</comment>
<dbReference type="CDD" id="cd08503">
    <property type="entry name" value="PBP2_NikA_DppA_OppA_like_17"/>
    <property type="match status" value="1"/>
</dbReference>
<name>A0A0B3S6T3_9RHOB</name>
<dbReference type="Gene3D" id="3.10.105.10">
    <property type="entry name" value="Dipeptide-binding Protein, Domain 3"/>
    <property type="match status" value="1"/>
</dbReference>
<dbReference type="Gene3D" id="3.90.76.10">
    <property type="entry name" value="Dipeptide-binding Protein, Domain 1"/>
    <property type="match status" value="1"/>
</dbReference>
<evidence type="ECO:0000259" key="3">
    <source>
        <dbReference type="Pfam" id="PF00496"/>
    </source>
</evidence>
<dbReference type="STRING" id="561184.SAMN05216376_109197"/>
<proteinExistence type="inferred from homology"/>
<dbReference type="InterPro" id="IPR030678">
    <property type="entry name" value="Peptide/Ni-bd"/>
</dbReference>
<sequence length="517" mass="56979">MTRISRRGLLTTGAAAGVLAASGLPLRAQAKRGGRLRAALSGANTSDSWDARTHSDLFMIASAQGSVFDNLTEVGADGTLKGELATSWEATPDAKTWTFNLRQGVTFHNGKAFGADDVIASLQMHVAEGAKSAAKPIIESIVEMKKITDHQVQFTLEAGNADFPYLLSDYHLLMYPAGQIEEAIAKGIGTGLYKVQSFEPGVRMVATRVDSHYKDGDAGFFDEIEYIAVNDNTARMNALLTGQVDAINRIDLKTEALLKANPMVRIQEVSCNQQYTFPMLTNVAPFNDVNVRRALKFAINRQEMVDKILLGHGRVGNDTPIGPANQYFAADMEQNSYDPDKAKFYLKEAGLSSLDIDLSASSAAFEGAVDAAQLYQASAKSAGININVVQEPADGYWSNVWLKKPFCACYWSGRATEDWMFSSAYEEGVPWNDTQWGREDSERFQDLLVEARAELDPAKRREMYTEMQQILRTDGGVVLPMFANYVQAVSNKIANPEKVGNLWQMDNARMAERWWTA</sequence>
<protein>
    <submittedName>
        <fullName evidence="4">Peptide ABC transporter substrate-binding protein</fullName>
    </submittedName>
</protein>